<protein>
    <recommendedName>
        <fullName evidence="2">Carbohydrate porin</fullName>
    </recommendedName>
</protein>
<sequence>TQKEADDLLLESRKEAKQQFTMWQVAPDLPSWVQKLSMKGDLRLRSDNISKNDDTGTANRMRWRYRLRYGVAATLNDKWMVGFRLASGGQDDAISTNQTLDDDGENDMLNIDQIYAKWTPNDSMTAIFGKMANTFSFDKAIIDGDYTPEGIAFNYERDLAENHSFGLGAAGWVIEEESAATKDGYALVLQATLDSTLSSTMSSHLGVGTYTFINTDAGHTEDSKNGGNSATGQYNPIIIDGALTYKGSLVPIKLGASYITNPAVNQDDSGYLLGITFNKAEKPGSWELGYQ</sequence>
<organism evidence="1">
    <name type="scientific">marine metagenome</name>
    <dbReference type="NCBI Taxonomy" id="408172"/>
    <lineage>
        <taxon>unclassified sequences</taxon>
        <taxon>metagenomes</taxon>
        <taxon>ecological metagenomes</taxon>
    </lineage>
</organism>
<evidence type="ECO:0000313" key="1">
    <source>
        <dbReference type="EMBL" id="SVD36221.1"/>
    </source>
</evidence>
<reference evidence="1" key="1">
    <citation type="submission" date="2018-05" db="EMBL/GenBank/DDBJ databases">
        <authorList>
            <person name="Lanie J.A."/>
            <person name="Ng W.-L."/>
            <person name="Kazmierczak K.M."/>
            <person name="Andrzejewski T.M."/>
            <person name="Davidsen T.M."/>
            <person name="Wayne K.J."/>
            <person name="Tettelin H."/>
            <person name="Glass J.I."/>
            <person name="Rusch D."/>
            <person name="Podicherti R."/>
            <person name="Tsui H.-C.T."/>
            <person name="Winkler M.E."/>
        </authorList>
    </citation>
    <scope>NUCLEOTIDE SEQUENCE</scope>
</reference>
<dbReference type="AlphaFoldDB" id="A0A382URB2"/>
<gene>
    <name evidence="1" type="ORF">METZ01_LOCUS389075</name>
</gene>
<accession>A0A382URB2</accession>
<feature type="non-terminal residue" evidence="1">
    <location>
        <position position="291"/>
    </location>
</feature>
<evidence type="ECO:0008006" key="2">
    <source>
        <dbReference type="Google" id="ProtNLM"/>
    </source>
</evidence>
<proteinExistence type="predicted"/>
<feature type="non-terminal residue" evidence="1">
    <location>
        <position position="1"/>
    </location>
</feature>
<dbReference type="EMBL" id="UINC01145846">
    <property type="protein sequence ID" value="SVD36221.1"/>
    <property type="molecule type" value="Genomic_DNA"/>
</dbReference>
<dbReference type="InterPro" id="IPR032638">
    <property type="entry name" value="Porin_5"/>
</dbReference>
<name>A0A382URB2_9ZZZZ</name>
<dbReference type="Pfam" id="PF16930">
    <property type="entry name" value="Porin_5"/>
    <property type="match status" value="1"/>
</dbReference>